<dbReference type="InterPro" id="IPR044398">
    <property type="entry name" value="Globin-sensor_dom"/>
</dbReference>
<dbReference type="GO" id="GO:0020037">
    <property type="term" value="F:heme binding"/>
    <property type="evidence" value="ECO:0007669"/>
    <property type="project" value="InterPro"/>
</dbReference>
<name>A0A077WIE3_9FUNG</name>
<dbReference type="PANTHER" id="PTHR42071:SF1">
    <property type="entry name" value="GLOBIN-SENSOR DOMAIN-CONTAINING PROTEIN"/>
    <property type="match status" value="1"/>
</dbReference>
<dbReference type="CDD" id="cd01068">
    <property type="entry name" value="globin_sensor"/>
    <property type="match status" value="1"/>
</dbReference>
<dbReference type="AlphaFoldDB" id="A0A077WIE3"/>
<sequence>MQQHIDRDKLYNDGAYRFQYVTNFMDFGPDDIKVIETVGPRLKPLIPAVVDAVYDKLFGYDITWKHFLPRNERYQGKVVEDLDQLNPNSDQIKFRKDFLKRYLEKLFDGPYDERMLRYLDHVAKIHTDTPEKKSRINVEYIHMNALMGYVETTLVGGVLSLNLPREEEAKALSAFNKLLWIQNDYFAKYYCNPKDTVQTSSLSNTINWTTAAAAVIGGLAVWLYRSQH</sequence>
<dbReference type="OrthoDB" id="10027058at2759"/>
<gene>
    <name evidence="2" type="ORF">LRAMOSA09462</name>
</gene>
<proteinExistence type="predicted"/>
<dbReference type="InterPro" id="IPR012292">
    <property type="entry name" value="Globin/Proto"/>
</dbReference>
<feature type="domain" description="Globin-sensor" evidence="1">
    <location>
        <begin position="16"/>
        <end position="193"/>
    </location>
</feature>
<dbReference type="Gene3D" id="1.10.490.10">
    <property type="entry name" value="Globins"/>
    <property type="match status" value="1"/>
</dbReference>
<dbReference type="InterPro" id="IPR009050">
    <property type="entry name" value="Globin-like_sf"/>
</dbReference>
<organism evidence="2">
    <name type="scientific">Lichtheimia ramosa</name>
    <dbReference type="NCBI Taxonomy" id="688394"/>
    <lineage>
        <taxon>Eukaryota</taxon>
        <taxon>Fungi</taxon>
        <taxon>Fungi incertae sedis</taxon>
        <taxon>Mucoromycota</taxon>
        <taxon>Mucoromycotina</taxon>
        <taxon>Mucoromycetes</taxon>
        <taxon>Mucorales</taxon>
        <taxon>Lichtheimiaceae</taxon>
        <taxon>Lichtheimia</taxon>
    </lineage>
</organism>
<dbReference type="EMBL" id="LK023322">
    <property type="protein sequence ID" value="CDS06939.1"/>
    <property type="molecule type" value="Genomic_DNA"/>
</dbReference>
<dbReference type="GO" id="GO:0019825">
    <property type="term" value="F:oxygen binding"/>
    <property type="evidence" value="ECO:0007669"/>
    <property type="project" value="InterPro"/>
</dbReference>
<evidence type="ECO:0000259" key="1">
    <source>
        <dbReference type="Pfam" id="PF11563"/>
    </source>
</evidence>
<dbReference type="SUPFAM" id="SSF46458">
    <property type="entry name" value="Globin-like"/>
    <property type="match status" value="1"/>
</dbReference>
<dbReference type="PANTHER" id="PTHR42071">
    <property type="entry name" value="PROTOGLOBIN DOMAIN-CONTAINING PROTEIN"/>
    <property type="match status" value="1"/>
</dbReference>
<reference evidence="2" key="1">
    <citation type="journal article" date="2014" name="Genome Announc.">
        <title>De novo whole-genome sequence and genome annotation of Lichtheimia ramosa.</title>
        <authorList>
            <person name="Linde J."/>
            <person name="Schwartze V."/>
            <person name="Binder U."/>
            <person name="Lass-Florl C."/>
            <person name="Voigt K."/>
            <person name="Horn F."/>
        </authorList>
    </citation>
    <scope>NUCLEOTIDE SEQUENCE</scope>
    <source>
        <strain evidence="2">JMRC FSU:6197</strain>
    </source>
</reference>
<protein>
    <recommendedName>
        <fullName evidence="1">Globin-sensor domain-containing protein</fullName>
    </recommendedName>
</protein>
<accession>A0A077WIE3</accession>
<evidence type="ECO:0000313" key="2">
    <source>
        <dbReference type="EMBL" id="CDS06939.1"/>
    </source>
</evidence>
<dbReference type="Pfam" id="PF11563">
    <property type="entry name" value="Protoglobin"/>
    <property type="match status" value="1"/>
</dbReference>
<dbReference type="InterPro" id="IPR039379">
    <property type="entry name" value="Protoglobin_sensor_dom"/>
</dbReference>